<evidence type="ECO:0000256" key="1">
    <source>
        <dbReference type="SAM" id="MobiDB-lite"/>
    </source>
</evidence>
<feature type="transmembrane region" description="Helical" evidence="2">
    <location>
        <begin position="82"/>
        <end position="103"/>
    </location>
</feature>
<keyword evidence="2" id="KW-1133">Transmembrane helix</keyword>
<feature type="region of interest" description="Disordered" evidence="1">
    <location>
        <begin position="1"/>
        <end position="43"/>
    </location>
</feature>
<reference evidence="3" key="1">
    <citation type="journal article" date="2013" name="J. Plant Res.">
        <title>Effect of fungi and light on seed germination of three Opuntia species from semiarid lands of central Mexico.</title>
        <authorList>
            <person name="Delgado-Sanchez P."/>
            <person name="Jimenez-Bremont J.F."/>
            <person name="Guerrero-Gonzalez Mde L."/>
            <person name="Flores J."/>
        </authorList>
    </citation>
    <scope>NUCLEOTIDE SEQUENCE</scope>
    <source>
        <tissue evidence="3">Cladode</tissue>
    </source>
</reference>
<dbReference type="AlphaFoldDB" id="A0A7C9CU06"/>
<dbReference type="EMBL" id="GISG01043363">
    <property type="protein sequence ID" value="MBA4623565.1"/>
    <property type="molecule type" value="Transcribed_RNA"/>
</dbReference>
<protein>
    <submittedName>
        <fullName evidence="3">Uncharacterized protein</fullName>
    </submittedName>
</protein>
<evidence type="ECO:0000256" key="2">
    <source>
        <dbReference type="SAM" id="Phobius"/>
    </source>
</evidence>
<dbReference type="PANTHER" id="PTHR31963:SF4">
    <property type="entry name" value="GUSTATORY RECEPTOR"/>
    <property type="match status" value="1"/>
</dbReference>
<accession>A0A7C9CU06</accession>
<reference evidence="3" key="2">
    <citation type="submission" date="2020-07" db="EMBL/GenBank/DDBJ databases">
        <authorList>
            <person name="Vera ALvarez R."/>
            <person name="Arias-Moreno D.M."/>
            <person name="Jimenez-Jacinto V."/>
            <person name="Jimenez-Bremont J.F."/>
            <person name="Swaminathan K."/>
            <person name="Moose S.P."/>
            <person name="Guerrero-Gonzalez M.L."/>
            <person name="Marino-Ramirez L."/>
            <person name="Landsman D."/>
            <person name="Rodriguez-Kessler M."/>
            <person name="Delgado-Sanchez P."/>
        </authorList>
    </citation>
    <scope>NUCLEOTIDE SEQUENCE</scope>
    <source>
        <tissue evidence="3">Cladode</tissue>
    </source>
</reference>
<organism evidence="3">
    <name type="scientific">Opuntia streptacantha</name>
    <name type="common">Prickly pear cactus</name>
    <name type="synonym">Opuntia cardona</name>
    <dbReference type="NCBI Taxonomy" id="393608"/>
    <lineage>
        <taxon>Eukaryota</taxon>
        <taxon>Viridiplantae</taxon>
        <taxon>Streptophyta</taxon>
        <taxon>Embryophyta</taxon>
        <taxon>Tracheophyta</taxon>
        <taxon>Spermatophyta</taxon>
        <taxon>Magnoliopsida</taxon>
        <taxon>eudicotyledons</taxon>
        <taxon>Gunneridae</taxon>
        <taxon>Pentapetalae</taxon>
        <taxon>Caryophyllales</taxon>
        <taxon>Cactineae</taxon>
        <taxon>Cactaceae</taxon>
        <taxon>Opuntioideae</taxon>
        <taxon>Opuntia</taxon>
    </lineage>
</organism>
<sequence length="105" mass="11497">MLVTSSSCGSDDGKNDDMPEMNGSATPNSNERDYSESNSQPHNVITISQDPSAFQTRQALVTYLQHNNGGITVFGFALDRGLLHTLFAFEFSLVLWILSKVIVLS</sequence>
<keyword evidence="2" id="KW-0812">Transmembrane</keyword>
<proteinExistence type="predicted"/>
<evidence type="ECO:0000313" key="3">
    <source>
        <dbReference type="EMBL" id="MBA4623565.1"/>
    </source>
</evidence>
<name>A0A7C9CU06_OPUST</name>
<keyword evidence="2" id="KW-0472">Membrane</keyword>
<dbReference type="Pfam" id="PF12056">
    <property type="entry name" value="DUF3537"/>
    <property type="match status" value="1"/>
</dbReference>
<dbReference type="InterPro" id="IPR021924">
    <property type="entry name" value="DUF3537"/>
</dbReference>
<dbReference type="PANTHER" id="PTHR31963">
    <property type="entry name" value="RAS GUANINE NUCLEOTIDE EXCHANGE FACTOR K"/>
    <property type="match status" value="1"/>
</dbReference>